<dbReference type="InterPro" id="IPR049174">
    <property type="entry name" value="Beta-AFase-like"/>
</dbReference>
<dbReference type="InterPro" id="IPR008928">
    <property type="entry name" value="6-hairpin_glycosidase_sf"/>
</dbReference>
<evidence type="ECO:0000313" key="4">
    <source>
        <dbReference type="EMBL" id="TDQ37464.1"/>
    </source>
</evidence>
<dbReference type="Proteomes" id="UP000295632">
    <property type="component" value="Unassembled WGS sequence"/>
</dbReference>
<sequence length="648" mass="73943">MNKKLALYHPKVRVTDSFWREKIDVVKTNVIPYQWEALNDRLPDAAPSHAIENLKIAAGEKEGEYHGFVFQDTDLAKWIEAVAYVLEDQADETLEAQADEVIDLVVRAQGSDGYLNTYFTVKEPGKRWTNLRDQHELYTAGHFIEAAVAYYQATGKDVLLKAMCRFVDYIDSVFGLEEDKRKGYDGHQEIELALLRLYEVTGDEKHLNLSYYFINQRGQQPHYFDIEKEEREENSGTHMWKDVGRYGYSQAHKPVREQDEAVGHAVRAVYMYSAMADLAKLKSDEGLAEATKTLWKNVTNKQMYLTAGIGSQTHGEAFSTIAYDLPNDECYTETCASIGLVFWAQRMMKLEKQGAYGDVMERALYNGTISGMDLNGKRFFYVNPLEVWPEQSNRRENRSHAKPVRQKWYSCACCPPNLARLIASIGRYMYEVEEDYVYNQLFMSAEATVRVKETDVILKQKTNYPWEGHIATEVHPEQELSWTFAVRIPGWAEGAELYVNAQRLDIASILHNGYALIDRVWRKGDVVELKLPLTPQRVYAHPSLRENAGKVAFQRGPVVYAFEEADNGKNLPALSISPSSVAEAAFEPDILDGVVALTVEGHRAVPNDEGLYQKTKAEETLVQLKAVPYYAWCNREPGEMLVWVREKA</sequence>
<evidence type="ECO:0000313" key="5">
    <source>
        <dbReference type="Proteomes" id="UP000295632"/>
    </source>
</evidence>
<dbReference type="PANTHER" id="PTHR43465:SF2">
    <property type="entry name" value="DUF1680 DOMAIN PROTEIN (AFU_ORTHOLOGUE AFUA_1G08910)"/>
    <property type="match status" value="1"/>
</dbReference>
<evidence type="ECO:0008006" key="6">
    <source>
        <dbReference type="Google" id="ProtNLM"/>
    </source>
</evidence>
<comment type="caution">
    <text evidence="4">The sequence shown here is derived from an EMBL/GenBank/DDBJ whole genome shotgun (WGS) entry which is preliminary data.</text>
</comment>
<dbReference type="AlphaFoldDB" id="A0A4R6U2X8"/>
<dbReference type="InterPro" id="IPR012878">
    <property type="entry name" value="Beta-AFase-like_GH127_cat"/>
</dbReference>
<dbReference type="InterPro" id="IPR049049">
    <property type="entry name" value="Beta-AFase-like_GH127_C"/>
</dbReference>
<dbReference type="SUPFAM" id="SSF48208">
    <property type="entry name" value="Six-hairpin glycosidases"/>
    <property type="match status" value="1"/>
</dbReference>
<dbReference type="EMBL" id="SNYJ01000013">
    <property type="protein sequence ID" value="TDQ37464.1"/>
    <property type="molecule type" value="Genomic_DNA"/>
</dbReference>
<dbReference type="OrthoDB" id="9757939at2"/>
<dbReference type="GO" id="GO:0005975">
    <property type="term" value="P:carbohydrate metabolic process"/>
    <property type="evidence" value="ECO:0007669"/>
    <property type="project" value="InterPro"/>
</dbReference>
<feature type="domain" description="Non-reducing end beta-L-arabinofuranosidase-like GH127 C-terminal" evidence="3">
    <location>
        <begin position="535"/>
        <end position="645"/>
    </location>
</feature>
<feature type="domain" description="Non-reducing end beta-L-arabinofuranosidase-like GH127 middle" evidence="2">
    <location>
        <begin position="437"/>
        <end position="533"/>
    </location>
</feature>
<dbReference type="Pfam" id="PF20736">
    <property type="entry name" value="Glyco_hydro127M"/>
    <property type="match status" value="1"/>
</dbReference>
<evidence type="ECO:0000259" key="3">
    <source>
        <dbReference type="Pfam" id="PF20737"/>
    </source>
</evidence>
<organism evidence="4 5">
    <name type="scientific">Aureibacillus halotolerans</name>
    <dbReference type="NCBI Taxonomy" id="1508390"/>
    <lineage>
        <taxon>Bacteria</taxon>
        <taxon>Bacillati</taxon>
        <taxon>Bacillota</taxon>
        <taxon>Bacilli</taxon>
        <taxon>Bacillales</taxon>
        <taxon>Bacillaceae</taxon>
        <taxon>Aureibacillus</taxon>
    </lineage>
</organism>
<evidence type="ECO:0000259" key="1">
    <source>
        <dbReference type="Pfam" id="PF07944"/>
    </source>
</evidence>
<reference evidence="4 5" key="1">
    <citation type="submission" date="2019-03" db="EMBL/GenBank/DDBJ databases">
        <title>Genomic Encyclopedia of Type Strains, Phase IV (KMG-IV): sequencing the most valuable type-strain genomes for metagenomic binning, comparative biology and taxonomic classification.</title>
        <authorList>
            <person name="Goeker M."/>
        </authorList>
    </citation>
    <scope>NUCLEOTIDE SEQUENCE [LARGE SCALE GENOMIC DNA]</scope>
    <source>
        <strain evidence="4 5">DSM 28697</strain>
    </source>
</reference>
<dbReference type="RefSeq" id="WP_133581304.1">
    <property type="nucleotide sequence ID" value="NZ_SNYJ01000013.1"/>
</dbReference>
<evidence type="ECO:0000259" key="2">
    <source>
        <dbReference type="Pfam" id="PF20736"/>
    </source>
</evidence>
<feature type="domain" description="Non-reducing end beta-L-arabinofuranosidase-like GH127 catalytic" evidence="1">
    <location>
        <begin position="11"/>
        <end position="426"/>
    </location>
</feature>
<dbReference type="Pfam" id="PF20737">
    <property type="entry name" value="Glyco_hydro127C"/>
    <property type="match status" value="1"/>
</dbReference>
<proteinExistence type="predicted"/>
<dbReference type="InterPro" id="IPR049046">
    <property type="entry name" value="Beta-AFase-like_GH127_middle"/>
</dbReference>
<gene>
    <name evidence="4" type="ORF">EV213_11399</name>
</gene>
<dbReference type="PANTHER" id="PTHR43465">
    <property type="entry name" value="DUF1680 DOMAIN PROTEIN (AFU_ORTHOLOGUE AFUA_1G08910)"/>
    <property type="match status" value="1"/>
</dbReference>
<accession>A0A4R6U2X8</accession>
<name>A0A4R6U2X8_9BACI</name>
<protein>
    <recommendedName>
        <fullName evidence="6">Glycoside hydrolase family 127 protein</fullName>
    </recommendedName>
</protein>
<dbReference type="Pfam" id="PF07944">
    <property type="entry name" value="Beta-AFase-like_GH127_cat"/>
    <property type="match status" value="1"/>
</dbReference>
<keyword evidence="5" id="KW-1185">Reference proteome</keyword>